<evidence type="ECO:0000313" key="4">
    <source>
        <dbReference type="Proteomes" id="UP001295444"/>
    </source>
</evidence>
<protein>
    <recommendedName>
        <fullName evidence="1">Amine oxidase</fullName>
        <ecNumber evidence="1">1.4.3.-</ecNumber>
    </recommendedName>
</protein>
<dbReference type="PANTHER" id="PTHR10638:SF3">
    <property type="entry name" value="AMILORIDE-SENSITIVE AMINE OXIDASE [COPPER-CONTAINING]"/>
    <property type="match status" value="1"/>
</dbReference>
<dbReference type="Pfam" id="PF01179">
    <property type="entry name" value="Cu_amine_oxid"/>
    <property type="match status" value="1"/>
</dbReference>
<dbReference type="EC" id="1.4.3.-" evidence="1"/>
<gene>
    <name evidence="3" type="ORF">PECUL_23A056876</name>
</gene>
<keyword evidence="1" id="KW-0479">Metal-binding</keyword>
<comment type="cofactor">
    <cofactor evidence="1">
        <name>Cu cation</name>
        <dbReference type="ChEBI" id="CHEBI:23378"/>
    </cofactor>
    <text evidence="1">Contains 1 topaquinone per subunit.</text>
</comment>
<evidence type="ECO:0000313" key="3">
    <source>
        <dbReference type="EMBL" id="CAH2281644.1"/>
    </source>
</evidence>
<dbReference type="InterPro" id="IPR036460">
    <property type="entry name" value="Cu_amine_oxidase_C_sf"/>
</dbReference>
<dbReference type="Gene3D" id="2.70.98.20">
    <property type="entry name" value="Copper amine oxidase, catalytic domain"/>
    <property type="match status" value="1"/>
</dbReference>
<reference evidence="3" key="1">
    <citation type="submission" date="2022-03" db="EMBL/GenBank/DDBJ databases">
        <authorList>
            <person name="Alioto T."/>
            <person name="Alioto T."/>
            <person name="Gomez Garrido J."/>
        </authorList>
    </citation>
    <scope>NUCLEOTIDE SEQUENCE</scope>
</reference>
<dbReference type="InterPro" id="IPR015798">
    <property type="entry name" value="Cu_amine_oxidase_C"/>
</dbReference>
<keyword evidence="1" id="KW-0560">Oxidoreductase</keyword>
<dbReference type="InterPro" id="IPR000269">
    <property type="entry name" value="Cu_amine_oxidase"/>
</dbReference>
<dbReference type="GO" id="GO:0005507">
    <property type="term" value="F:copper ion binding"/>
    <property type="evidence" value="ECO:0007669"/>
    <property type="project" value="InterPro"/>
</dbReference>
<dbReference type="AlphaFoldDB" id="A0AAD1RUP9"/>
<dbReference type="EMBL" id="OW240915">
    <property type="protein sequence ID" value="CAH2281644.1"/>
    <property type="molecule type" value="Genomic_DNA"/>
</dbReference>
<evidence type="ECO:0000259" key="2">
    <source>
        <dbReference type="Pfam" id="PF01179"/>
    </source>
</evidence>
<dbReference type="GO" id="GO:0052597">
    <property type="term" value="F:diamine oxidase activity"/>
    <property type="evidence" value="ECO:0007669"/>
    <property type="project" value="TreeGrafter"/>
</dbReference>
<name>A0AAD1RUP9_PELCU</name>
<proteinExistence type="inferred from homology"/>
<dbReference type="SUPFAM" id="SSF49998">
    <property type="entry name" value="Amine oxidase catalytic domain"/>
    <property type="match status" value="1"/>
</dbReference>
<dbReference type="GO" id="GO:0008131">
    <property type="term" value="F:primary methylamine oxidase activity"/>
    <property type="evidence" value="ECO:0007669"/>
    <property type="project" value="InterPro"/>
</dbReference>
<keyword evidence="4" id="KW-1185">Reference proteome</keyword>
<comment type="similarity">
    <text evidence="1">Belongs to the copper/topaquinone oxidase family.</text>
</comment>
<evidence type="ECO:0000256" key="1">
    <source>
        <dbReference type="RuleBase" id="RU000672"/>
    </source>
</evidence>
<dbReference type="Proteomes" id="UP001295444">
    <property type="component" value="Chromosome 04"/>
</dbReference>
<dbReference type="GO" id="GO:0046677">
    <property type="term" value="P:response to antibiotic"/>
    <property type="evidence" value="ECO:0007669"/>
    <property type="project" value="TreeGrafter"/>
</dbReference>
<keyword evidence="1" id="KW-0186">Copper</keyword>
<dbReference type="GO" id="GO:0009308">
    <property type="term" value="P:amine metabolic process"/>
    <property type="evidence" value="ECO:0007669"/>
    <property type="project" value="UniProtKB-UniRule"/>
</dbReference>
<organism evidence="3 4">
    <name type="scientific">Pelobates cultripes</name>
    <name type="common">Western spadefoot toad</name>
    <dbReference type="NCBI Taxonomy" id="61616"/>
    <lineage>
        <taxon>Eukaryota</taxon>
        <taxon>Metazoa</taxon>
        <taxon>Chordata</taxon>
        <taxon>Craniata</taxon>
        <taxon>Vertebrata</taxon>
        <taxon>Euteleostomi</taxon>
        <taxon>Amphibia</taxon>
        <taxon>Batrachia</taxon>
        <taxon>Anura</taxon>
        <taxon>Pelobatoidea</taxon>
        <taxon>Pelobatidae</taxon>
        <taxon>Pelobates</taxon>
    </lineage>
</organism>
<feature type="domain" description="Copper amine oxidase catalytic" evidence="2">
    <location>
        <begin position="9"/>
        <end position="193"/>
    </location>
</feature>
<dbReference type="PROSITE" id="PS01165">
    <property type="entry name" value="COPPER_AMINE_OXID_2"/>
    <property type="match status" value="1"/>
</dbReference>
<dbReference type="InterPro" id="IPR049947">
    <property type="entry name" value="Cu_Am_Ox_Cu-bd"/>
</dbReference>
<dbReference type="PANTHER" id="PTHR10638">
    <property type="entry name" value="COPPER AMINE OXIDASE"/>
    <property type="match status" value="1"/>
</dbReference>
<keyword evidence="1" id="KW-0801">TPQ</keyword>
<comment type="PTM">
    <text evidence="1">Topaquinone (TPQ) is generated by copper-dependent autoxidation of a specific tyrosyl residue.</text>
</comment>
<sequence>MKMVSAGTGLENTFETLTLRYENISNPWSPGDYIVQSKLVHTQRNTEKQAAFRFGLPLPRHLNFQNPNKKNKWGHARSYRIQYNSHADSVLPRNWKEEKGVSWSRYSLAVTRYSDMEMRSSDIFLQCEPWDPYVYFESFVRNNEDIVNKDLVAWVTVGFLHIPHAEDIPNTATPGNSVGFLLRPYNFFDEDPSVASRNTIIVKPAKEDFSEVKIQRWTPEILGNCVSQTPFHYNGTYFSD</sequence>
<accession>A0AAD1RUP9</accession>
<dbReference type="GO" id="GO:0048038">
    <property type="term" value="F:quinone binding"/>
    <property type="evidence" value="ECO:0007669"/>
    <property type="project" value="InterPro"/>
</dbReference>
<dbReference type="GO" id="GO:0005886">
    <property type="term" value="C:plasma membrane"/>
    <property type="evidence" value="ECO:0007669"/>
    <property type="project" value="TreeGrafter"/>
</dbReference>